<protein>
    <submittedName>
        <fullName evidence="5">L-rhamnose operon regulatory protein RhaS</fullName>
    </submittedName>
</protein>
<feature type="domain" description="HTH araC/xylS-type" evidence="4">
    <location>
        <begin position="215"/>
        <end position="305"/>
    </location>
</feature>
<evidence type="ECO:0000313" key="5">
    <source>
        <dbReference type="EMBL" id="EXI80182.1"/>
    </source>
</evidence>
<dbReference type="PROSITE" id="PS01124">
    <property type="entry name" value="HTH_ARAC_FAMILY_2"/>
    <property type="match status" value="1"/>
</dbReference>
<proteinExistence type="predicted"/>
<evidence type="ECO:0000313" key="6">
    <source>
        <dbReference type="Proteomes" id="UP000021816"/>
    </source>
</evidence>
<dbReference type="GO" id="GO:0003700">
    <property type="term" value="F:DNA-binding transcription factor activity"/>
    <property type="evidence" value="ECO:0007669"/>
    <property type="project" value="InterPro"/>
</dbReference>
<dbReference type="Gene3D" id="1.10.10.60">
    <property type="entry name" value="Homeodomain-like"/>
    <property type="match status" value="1"/>
</dbReference>
<evidence type="ECO:0000256" key="3">
    <source>
        <dbReference type="ARBA" id="ARBA00023163"/>
    </source>
</evidence>
<dbReference type="STRING" id="1454003.AW10_01959"/>
<evidence type="ECO:0000259" key="4">
    <source>
        <dbReference type="PROSITE" id="PS01124"/>
    </source>
</evidence>
<dbReference type="InterPro" id="IPR050204">
    <property type="entry name" value="AraC_XylS_family_regulators"/>
</dbReference>
<evidence type="ECO:0000256" key="2">
    <source>
        <dbReference type="ARBA" id="ARBA00023125"/>
    </source>
</evidence>
<sequence>MIRHETIATDDVDELFSWSSGWDFEIVQLLPGALGFRSRLVLLPGVTLRWEWWGQRLRSCHLNHSENLSIGLLLASARAPVWKGREVDVGQALVFGSDEQEYVSPEGMHCLNIEIARELLAGWGLAAPAGGLVNVEASAMRRLVDTCHGASALPRAGVAAANSWLAWVWRERIVARLIEALGGIDLAESAAARSVSQTRKFALVKGAETAALACSEQIDCERLAAELHVSQRSLHRAIKEWSGFGPQAYFQLLRLQRFRRQLLRCCDSLESITATAHSLGFENLGRLARLYRSHFGELPRETRRRIRG</sequence>
<dbReference type="AlphaFoldDB" id="A0A011PT11"/>
<organism evidence="5 6">
    <name type="scientific">Candidatus Accumulibacter appositus</name>
    <dbReference type="NCBI Taxonomy" id="1454003"/>
    <lineage>
        <taxon>Bacteria</taxon>
        <taxon>Pseudomonadati</taxon>
        <taxon>Pseudomonadota</taxon>
        <taxon>Betaproteobacteria</taxon>
        <taxon>Candidatus Accumulibacter</taxon>
    </lineage>
</organism>
<dbReference type="InterPro" id="IPR018060">
    <property type="entry name" value="HTH_AraC"/>
</dbReference>
<dbReference type="PANTHER" id="PTHR46796">
    <property type="entry name" value="HTH-TYPE TRANSCRIPTIONAL ACTIVATOR RHAS-RELATED"/>
    <property type="match status" value="1"/>
</dbReference>
<dbReference type="GO" id="GO:0043565">
    <property type="term" value="F:sequence-specific DNA binding"/>
    <property type="evidence" value="ECO:0007669"/>
    <property type="project" value="InterPro"/>
</dbReference>
<reference evidence="5 6" key="1">
    <citation type="submission" date="2014-02" db="EMBL/GenBank/DDBJ databases">
        <title>Expanding our view of genomic diversity in Candidatus Accumulibacter clades.</title>
        <authorList>
            <person name="Skennerton C.T."/>
            <person name="Barr J.J."/>
            <person name="Slater F.R."/>
            <person name="Bond P.L."/>
            <person name="Tyson G.W."/>
        </authorList>
    </citation>
    <scope>NUCLEOTIDE SEQUENCE [LARGE SCALE GENOMIC DNA]</scope>
    <source>
        <strain evidence="6">BA-92</strain>
    </source>
</reference>
<name>A0A011PT11_9PROT</name>
<gene>
    <name evidence="5" type="primary">rhaS</name>
    <name evidence="5" type="ORF">AW10_01959</name>
</gene>
<dbReference type="PANTHER" id="PTHR46796:SF12">
    <property type="entry name" value="HTH-TYPE DNA-BINDING TRANSCRIPTIONAL ACTIVATOR EUTR"/>
    <property type="match status" value="1"/>
</dbReference>
<evidence type="ECO:0000256" key="1">
    <source>
        <dbReference type="ARBA" id="ARBA00023015"/>
    </source>
</evidence>
<accession>A0A011PT11</accession>
<dbReference type="SMART" id="SM00342">
    <property type="entry name" value="HTH_ARAC"/>
    <property type="match status" value="1"/>
</dbReference>
<dbReference type="EMBL" id="JEMX01000039">
    <property type="protein sequence ID" value="EXI80182.1"/>
    <property type="molecule type" value="Genomic_DNA"/>
</dbReference>
<keyword evidence="3" id="KW-0804">Transcription</keyword>
<dbReference type="PATRIC" id="fig|1454003.3.peg.2006"/>
<comment type="caution">
    <text evidence="5">The sequence shown here is derived from an EMBL/GenBank/DDBJ whole genome shotgun (WGS) entry which is preliminary data.</text>
</comment>
<keyword evidence="2" id="KW-0238">DNA-binding</keyword>
<dbReference type="Proteomes" id="UP000021816">
    <property type="component" value="Unassembled WGS sequence"/>
</dbReference>
<dbReference type="Pfam" id="PF12833">
    <property type="entry name" value="HTH_18"/>
    <property type="match status" value="1"/>
</dbReference>
<keyword evidence="1" id="KW-0805">Transcription regulation</keyword>